<evidence type="ECO:0000256" key="1">
    <source>
        <dbReference type="ARBA" id="ARBA00022857"/>
    </source>
</evidence>
<dbReference type="RefSeq" id="WP_113641778.1">
    <property type="nucleotide sequence ID" value="NZ_SWMS01000007.1"/>
</dbReference>
<accession>A0ABY2S639</accession>
<reference evidence="2 3" key="1">
    <citation type="journal article" date="2015" name="Antonie Van Leeuwenhoek">
        <title>Prauserella endophytica sp. nov., an endophytic actinobacterium isolated from Tamarix taklamakanensis.</title>
        <authorList>
            <person name="Liu J.M."/>
            <person name="Habden X."/>
            <person name="Guo L."/>
            <person name="Tuo L."/>
            <person name="Jiang Z.K."/>
            <person name="Liu S.W."/>
            <person name="Liu X.F."/>
            <person name="Chen L."/>
            <person name="Li R.F."/>
            <person name="Zhang Y.Q."/>
            <person name="Sun C.H."/>
        </authorList>
    </citation>
    <scope>NUCLEOTIDE SEQUENCE [LARGE SCALE GENOMIC DNA]</scope>
    <source>
        <strain evidence="2 3">CGMCC 4.7182</strain>
    </source>
</reference>
<comment type="caution">
    <text evidence="2">The sequence shown here is derived from an EMBL/GenBank/DDBJ whole genome shotgun (WGS) entry which is preliminary data.</text>
</comment>
<dbReference type="EMBL" id="SWMS01000007">
    <property type="protein sequence ID" value="TKG70936.1"/>
    <property type="molecule type" value="Genomic_DNA"/>
</dbReference>
<evidence type="ECO:0000313" key="2">
    <source>
        <dbReference type="EMBL" id="TKG70936.1"/>
    </source>
</evidence>
<keyword evidence="3" id="KW-1185">Reference proteome</keyword>
<sequence length="490" mass="53690">MTVTAEPGTSVIDIPIIIRGRVIEPGDDAIEFGGRGGARFRCPDARNHAADLVLRDASDLTDLHETPIDEIIDFLAELGPRLDLDRNPLLQTAFRLCLDAGELTEPVLRPVYEQLPGMFRRSRMSAQVEKMLGKSYLDGWVELGRRGASTMRMRAIGTRQVHVIAGNVPIVAALTVQRAALTKGDCLIKTPSNDPFTAAAIVRAMIDLDPDHPVTRHFAVAYWKGGDEQVERQIYRPSRIEKLTAWGGMSSMKHIQRYLVPGIELISANPKLSISIVGHEALENPAAREEAALGVALMAGRMNQTACSSTRVVYVECGTDPDDLDRLEEFGIAVHKAFLGLPPHESTAPKRPDPGLEDELRAVALDDEFYRVIGDTASAGVVVSRTDEPVEFADSLTNRVVNLVPIADISRVPRWVSEATQTVGIYPERLRERLRDDLALHGVQRTLPLGASLSAQAAADPDQTVGLPHDGTEPMRRSVRWVIDQSVDPV</sequence>
<evidence type="ECO:0000313" key="3">
    <source>
        <dbReference type="Proteomes" id="UP000309992"/>
    </source>
</evidence>
<proteinExistence type="predicted"/>
<keyword evidence="1" id="KW-0521">NADP</keyword>
<dbReference type="Pfam" id="PF05893">
    <property type="entry name" value="LuxC"/>
    <property type="match status" value="1"/>
</dbReference>
<dbReference type="Proteomes" id="UP000309992">
    <property type="component" value="Unassembled WGS sequence"/>
</dbReference>
<dbReference type="SUPFAM" id="SSF53720">
    <property type="entry name" value="ALDH-like"/>
    <property type="match status" value="1"/>
</dbReference>
<organism evidence="2 3">
    <name type="scientific">Prauserella endophytica</name>
    <dbReference type="NCBI Taxonomy" id="1592324"/>
    <lineage>
        <taxon>Bacteria</taxon>
        <taxon>Bacillati</taxon>
        <taxon>Actinomycetota</taxon>
        <taxon>Actinomycetes</taxon>
        <taxon>Pseudonocardiales</taxon>
        <taxon>Pseudonocardiaceae</taxon>
        <taxon>Prauserella</taxon>
        <taxon>Prauserella coralliicola group</taxon>
    </lineage>
</organism>
<dbReference type="InterPro" id="IPR008670">
    <property type="entry name" value="CoA_reduct_LuxC"/>
</dbReference>
<dbReference type="InterPro" id="IPR016161">
    <property type="entry name" value="Ald_DH/histidinol_DH"/>
</dbReference>
<gene>
    <name evidence="2" type="ORF">FCN18_15585</name>
</gene>
<name>A0ABY2S639_9PSEU</name>
<protein>
    <submittedName>
        <fullName evidence="2">Long-chain-fatty-acyl-CoA reductase</fullName>
    </submittedName>
</protein>